<sequence length="730" mass="80003">MSCVIHRVLALSFFFFLLLLSLTAKAQTVASGRLPSLPLVVPSGVAPAFPILDFVLWQRPLEPTTSTLITPKRVDWALSFEFPISGAPREPLSSHLNSFSTLKVAQHVTTAFDSRVTPPALSPFSKADTVHLSSSPGVTLGSPPSNTTASTLYPRSHVSVPLSTSLLFIEPSWPEASTRNRREVFKRYALLASLLATLVSSVLPVVLHCDAKVLNTTAVLCSSSKQRVTRLVERYHVTILQAEAHLANFSKNLDRVGQVIVRSFRVVGLLDRDVVSIGYSIEDDSLPPWPDFGEPDAEWPPSRRRLRSRSYDSPYMDSPFISLPWAEHHRAETLSTQSSRASSPSPDDETLSPPSPPPPPPLPPTPDPKPKATLDPPPICGRKPDPAIEQLMAPRIWGYDLDPVESWFDDDAPREIKPYPWELPPLFVDEEEEELERLSKGYENDPIFIRFEANPRLLKRYLLDPEGFRAALPPRKKENDSWKLRGTGYTYDLPVSKEDRPAGKASEPALDEQSMEKSESKVAKKQEQPPEEDSSTPTQTQPTSEAGDSKRHQQNAAGESTRGAGSSSRLEERPQGGSSAPTQIQPNLAARDSKSHQQTPTGESTRGTGSSSRLEQLPQGRSPVPTQTQPTSEARDSKSHQQAAAGESTRGAGSSSRLEQLPQGGSSAPTQTQPTSEARDSKTHQRNAAGESTRGAGSLFNGASKTKPISRRILSAIKKRRFGFILPPKK</sequence>
<feature type="region of interest" description="Disordered" evidence="1">
    <location>
        <begin position="331"/>
        <end position="385"/>
    </location>
</feature>
<feature type="compositionally biased region" description="Pro residues" evidence="1">
    <location>
        <begin position="353"/>
        <end position="367"/>
    </location>
</feature>
<keyword evidence="2" id="KW-1133">Transmembrane helix</keyword>
<reference evidence="4 5" key="1">
    <citation type="submission" date="2014-04" db="EMBL/GenBank/DDBJ databases">
        <authorList>
            <consortium name="DOE Joint Genome Institute"/>
            <person name="Kuo A."/>
            <person name="Girlanda M."/>
            <person name="Perotto S."/>
            <person name="Kohler A."/>
            <person name="Nagy L.G."/>
            <person name="Floudas D."/>
            <person name="Copeland A."/>
            <person name="Barry K.W."/>
            <person name="Cichocki N."/>
            <person name="Veneault-Fourrey C."/>
            <person name="LaButti K."/>
            <person name="Lindquist E.A."/>
            <person name="Lipzen A."/>
            <person name="Lundell T."/>
            <person name="Morin E."/>
            <person name="Murat C."/>
            <person name="Sun H."/>
            <person name="Tunlid A."/>
            <person name="Henrissat B."/>
            <person name="Grigoriev I.V."/>
            <person name="Hibbett D.S."/>
            <person name="Martin F."/>
            <person name="Nordberg H.P."/>
            <person name="Cantor M.N."/>
            <person name="Hua S.X."/>
        </authorList>
    </citation>
    <scope>NUCLEOTIDE SEQUENCE [LARGE SCALE GENOMIC DNA]</scope>
    <source>
        <strain evidence="4 5">MUT 4182</strain>
    </source>
</reference>
<dbReference type="OrthoDB" id="10488595at2759"/>
<feature type="compositionally biased region" description="Polar residues" evidence="1">
    <location>
        <begin position="554"/>
        <end position="568"/>
    </location>
</feature>
<feature type="region of interest" description="Disordered" evidence="1">
    <location>
        <begin position="290"/>
        <end position="310"/>
    </location>
</feature>
<keyword evidence="3" id="KW-0732">Signal</keyword>
<accession>A0A0C3KXD1</accession>
<feature type="signal peptide" evidence="3">
    <location>
        <begin position="1"/>
        <end position="26"/>
    </location>
</feature>
<keyword evidence="2" id="KW-0472">Membrane</keyword>
<evidence type="ECO:0000313" key="5">
    <source>
        <dbReference type="Proteomes" id="UP000054248"/>
    </source>
</evidence>
<keyword evidence="5" id="KW-1185">Reference proteome</keyword>
<feature type="compositionally biased region" description="Low complexity" evidence="1">
    <location>
        <begin position="335"/>
        <end position="345"/>
    </location>
</feature>
<dbReference type="Proteomes" id="UP000054248">
    <property type="component" value="Unassembled WGS sequence"/>
</dbReference>
<name>A0A0C3KXD1_9AGAM</name>
<proteinExistence type="predicted"/>
<feature type="compositionally biased region" description="Basic and acidic residues" evidence="1">
    <location>
        <begin position="514"/>
        <end position="528"/>
    </location>
</feature>
<evidence type="ECO:0000313" key="4">
    <source>
        <dbReference type="EMBL" id="KIO26073.1"/>
    </source>
</evidence>
<evidence type="ECO:0000256" key="2">
    <source>
        <dbReference type="SAM" id="Phobius"/>
    </source>
</evidence>
<evidence type="ECO:0008006" key="6">
    <source>
        <dbReference type="Google" id="ProtNLM"/>
    </source>
</evidence>
<gene>
    <name evidence="4" type="ORF">M407DRAFT_24632</name>
</gene>
<dbReference type="HOGENOM" id="CLU_379558_0_0_1"/>
<feature type="compositionally biased region" description="Low complexity" evidence="1">
    <location>
        <begin position="604"/>
        <end position="613"/>
    </location>
</feature>
<protein>
    <recommendedName>
        <fullName evidence="6">Transmembrane protein</fullName>
    </recommendedName>
</protein>
<evidence type="ECO:0000256" key="1">
    <source>
        <dbReference type="SAM" id="MobiDB-lite"/>
    </source>
</evidence>
<feature type="transmembrane region" description="Helical" evidence="2">
    <location>
        <begin position="188"/>
        <end position="207"/>
    </location>
</feature>
<organism evidence="4 5">
    <name type="scientific">Tulasnella calospora MUT 4182</name>
    <dbReference type="NCBI Taxonomy" id="1051891"/>
    <lineage>
        <taxon>Eukaryota</taxon>
        <taxon>Fungi</taxon>
        <taxon>Dikarya</taxon>
        <taxon>Basidiomycota</taxon>
        <taxon>Agaricomycotina</taxon>
        <taxon>Agaricomycetes</taxon>
        <taxon>Cantharellales</taxon>
        <taxon>Tulasnellaceae</taxon>
        <taxon>Tulasnella</taxon>
    </lineage>
</organism>
<feature type="region of interest" description="Disordered" evidence="1">
    <location>
        <begin position="468"/>
        <end position="708"/>
    </location>
</feature>
<keyword evidence="2" id="KW-0812">Transmembrane</keyword>
<feature type="compositionally biased region" description="Polar residues" evidence="1">
    <location>
        <begin position="651"/>
        <end position="676"/>
    </location>
</feature>
<reference evidence="5" key="2">
    <citation type="submission" date="2015-01" db="EMBL/GenBank/DDBJ databases">
        <title>Evolutionary Origins and Diversification of the Mycorrhizal Mutualists.</title>
        <authorList>
            <consortium name="DOE Joint Genome Institute"/>
            <consortium name="Mycorrhizal Genomics Consortium"/>
            <person name="Kohler A."/>
            <person name="Kuo A."/>
            <person name="Nagy L.G."/>
            <person name="Floudas D."/>
            <person name="Copeland A."/>
            <person name="Barry K.W."/>
            <person name="Cichocki N."/>
            <person name="Veneault-Fourrey C."/>
            <person name="LaButti K."/>
            <person name="Lindquist E.A."/>
            <person name="Lipzen A."/>
            <person name="Lundell T."/>
            <person name="Morin E."/>
            <person name="Murat C."/>
            <person name="Riley R."/>
            <person name="Ohm R."/>
            <person name="Sun H."/>
            <person name="Tunlid A."/>
            <person name="Henrissat B."/>
            <person name="Grigoriev I.V."/>
            <person name="Hibbett D.S."/>
            <person name="Martin F."/>
        </authorList>
    </citation>
    <scope>NUCLEOTIDE SEQUENCE [LARGE SCALE GENOMIC DNA]</scope>
    <source>
        <strain evidence="5">MUT 4182</strain>
    </source>
</reference>
<feature type="chain" id="PRO_5002166495" description="Transmembrane protein" evidence="3">
    <location>
        <begin position="27"/>
        <end position="730"/>
    </location>
</feature>
<feature type="compositionally biased region" description="Low complexity" evidence="1">
    <location>
        <begin position="535"/>
        <end position="544"/>
    </location>
</feature>
<feature type="compositionally biased region" description="Polar residues" evidence="1">
    <location>
        <begin position="576"/>
        <end position="586"/>
    </location>
</feature>
<dbReference type="EMBL" id="KN823030">
    <property type="protein sequence ID" value="KIO26073.1"/>
    <property type="molecule type" value="Genomic_DNA"/>
</dbReference>
<evidence type="ECO:0000256" key="3">
    <source>
        <dbReference type="SAM" id="SignalP"/>
    </source>
</evidence>
<dbReference type="AlphaFoldDB" id="A0A0C3KXD1"/>